<dbReference type="EMBL" id="LN847237">
    <property type="protein sequence ID" value="CRI47499.1"/>
    <property type="molecule type" value="Genomic_DNA"/>
</dbReference>
<protein>
    <submittedName>
        <fullName evidence="2">Outer membrane protein B</fullName>
    </submittedName>
</protein>
<dbReference type="EMBL" id="LN847246">
    <property type="protein sequence ID" value="CRI52033.1"/>
    <property type="molecule type" value="Genomic_DNA"/>
</dbReference>
<evidence type="ECO:0000313" key="6">
    <source>
        <dbReference type="EMBL" id="CRI46352.1"/>
    </source>
</evidence>
<dbReference type="OrthoDB" id="17228at2"/>
<name>A0A0F7WMQ1_CHLPN</name>
<dbReference type="EMBL" id="LN847202">
    <property type="protein sequence ID" value="CRI44096.1"/>
    <property type="molecule type" value="Genomic_DNA"/>
</dbReference>
<evidence type="ECO:0000313" key="3">
    <source>
        <dbReference type="EMBL" id="CRI40756.1"/>
    </source>
</evidence>
<gene>
    <name evidence="2" type="primary">ompB</name>
    <name evidence="2" type="ORF">BN1224_CV15_C_03260</name>
    <name evidence="4" type="ORF">BN1224_GiD_A_08850</name>
    <name evidence="5" type="ORF">BN1224_H12_EX_00030</name>
    <name evidence="6" type="ORF">BN1224_MUL2216_F_04070</name>
    <name evidence="7" type="ORF">BN1224_Panola_L_00030</name>
    <name evidence="9" type="ORF">BN1224_PB1_B_08730</name>
    <name evidence="8" type="ORF">BN1224_U1271_C_07160</name>
    <name evidence="10" type="ORF">BN1224_UZG1_B_01820</name>
    <name evidence="11" type="ORF">BN1224_Wien2_H_01010</name>
    <name evidence="12" type="ORF">BN1224_YK41_BX_00450</name>
    <name evidence="3" type="ORF">CWL029c_F_00030</name>
</gene>
<dbReference type="RefSeq" id="WP_010883489.1">
    <property type="nucleotide sequence ID" value="NZ_CP160064.1"/>
</dbReference>
<dbReference type="PATRIC" id="fig|83558.13.peg.900"/>
<evidence type="ECO:0000313" key="9">
    <source>
        <dbReference type="EMBL" id="CRI50904.1"/>
    </source>
</evidence>
<dbReference type="EMBL" id="LN847255">
    <property type="protein sequence ID" value="CRI53862.1"/>
    <property type="molecule type" value="Genomic_DNA"/>
</dbReference>
<dbReference type="EMBL" id="LN847006">
    <property type="protein sequence ID" value="CRI40756.1"/>
    <property type="molecule type" value="Genomic_DNA"/>
</dbReference>
<dbReference type="EMBL" id="LN849049">
    <property type="protein sequence ID" value="CRI73527.1"/>
    <property type="molecule type" value="Genomic_DNA"/>
</dbReference>
<feature type="signal peptide" evidence="1">
    <location>
        <begin position="1"/>
        <end position="29"/>
    </location>
</feature>
<evidence type="ECO:0000313" key="4">
    <source>
        <dbReference type="EMBL" id="CRI41884.1"/>
    </source>
</evidence>
<evidence type="ECO:0000313" key="10">
    <source>
        <dbReference type="EMBL" id="CRI52033.1"/>
    </source>
</evidence>
<evidence type="ECO:0000256" key="1">
    <source>
        <dbReference type="SAM" id="SignalP"/>
    </source>
</evidence>
<sequence>MNSKMLKHLRLATLSFSMFFGIVSSPAVYALGAGNPAAPVLPGVNPEQTGWCAFQLCNSYDLFAALAGSLKFGFYGDYVFSESAHITNVPVITSVTTSGTGTTPTITSTTKNVDFDLNNSSISSSCVFATIALQETSPAAIPLLDIAFTARVGGLKQYYRLPLNAYRDFTSNPLNAESEVTDGLIEVQSDYGIVWGLSLQKVLWKDGVSFVGVSADYRHGSSPINYIIVYNKANPEIYFDATDGNLSYKEWSASIGISTYLNDYVLPYASVSIGNTSRKAPSDSFTELEKQFTNFKFKIRKITNFDRVNFCFGTTCCISNNFYYSVEGRWGYQRAINITSGLQF</sequence>
<dbReference type="EMBL" id="LN846999">
    <property type="protein sequence ID" value="CRI38493.1"/>
    <property type="molecule type" value="Genomic_DNA"/>
</dbReference>
<keyword evidence="1" id="KW-0732">Signal</keyword>
<dbReference type="EMBL" id="LN847240">
    <property type="protein sequence ID" value="CRI50904.1"/>
    <property type="molecule type" value="Genomic_DNA"/>
</dbReference>
<evidence type="ECO:0000313" key="11">
    <source>
        <dbReference type="EMBL" id="CRI53862.1"/>
    </source>
</evidence>
<dbReference type="EMBL" id="LN847244">
    <property type="protein sequence ID" value="CRI49776.1"/>
    <property type="molecule type" value="Genomic_DNA"/>
</dbReference>
<evidence type="ECO:0000313" key="8">
    <source>
        <dbReference type="EMBL" id="CRI49776.1"/>
    </source>
</evidence>
<accession>A0A0F7WMQ1</accession>
<dbReference type="EMBL" id="LN847008">
    <property type="protein sequence ID" value="CRI41884.1"/>
    <property type="molecule type" value="Genomic_DNA"/>
</dbReference>
<proteinExistence type="predicted"/>
<evidence type="ECO:0000313" key="2">
    <source>
        <dbReference type="EMBL" id="CRI38493.1"/>
    </source>
</evidence>
<dbReference type="AlphaFoldDB" id="A0A0F7WMQ1"/>
<organism evidence="2">
    <name type="scientific">Chlamydia pneumoniae</name>
    <name type="common">Chlamydophila pneumoniae</name>
    <dbReference type="NCBI Taxonomy" id="83558"/>
    <lineage>
        <taxon>Bacteria</taxon>
        <taxon>Pseudomonadati</taxon>
        <taxon>Chlamydiota</taxon>
        <taxon>Chlamydiia</taxon>
        <taxon>Chlamydiales</taxon>
        <taxon>Chlamydiaceae</taxon>
        <taxon>Chlamydia/Chlamydophila group</taxon>
        <taxon>Chlamydia</taxon>
    </lineage>
</organism>
<dbReference type="EMBL" id="LN847227">
    <property type="protein sequence ID" value="CRI46352.1"/>
    <property type="molecule type" value="Genomic_DNA"/>
</dbReference>
<feature type="chain" id="PRO_5010030629" evidence="1">
    <location>
        <begin position="30"/>
        <end position="344"/>
    </location>
</feature>
<evidence type="ECO:0000313" key="12">
    <source>
        <dbReference type="EMBL" id="CRI73527.1"/>
    </source>
</evidence>
<evidence type="ECO:0000313" key="5">
    <source>
        <dbReference type="EMBL" id="CRI44096.1"/>
    </source>
</evidence>
<dbReference type="GeneID" id="45050907"/>
<reference evidence="2" key="1">
    <citation type="submission" date="2015-05" db="EMBL/GenBank/DDBJ databases">
        <authorList>
            <person name="Rattei Thomas"/>
        </authorList>
    </citation>
    <scope>NUCLEOTIDE SEQUENCE</scope>
    <source>
        <strain evidence="2">CV15</strain>
        <strain evidence="3">CWL029c</strain>
        <strain evidence="4">GiD</strain>
        <strain evidence="5">H12</strain>
        <strain evidence="6">MUL2216</strain>
        <strain evidence="7">Panola</strain>
        <strain evidence="9">PB1</strain>
        <strain evidence="8">U1271</strain>
        <strain evidence="10">UZG1</strain>
        <strain evidence="11">Wien2</strain>
        <strain evidence="12">YK41</strain>
    </source>
</reference>
<evidence type="ECO:0000313" key="7">
    <source>
        <dbReference type="EMBL" id="CRI47499.1"/>
    </source>
</evidence>